<evidence type="ECO:0000313" key="2">
    <source>
        <dbReference type="Proteomes" id="UP000030377"/>
    </source>
</evidence>
<comment type="caution">
    <text evidence="1">The sequence shown here is derived from an EMBL/GenBank/DDBJ whole genome shotgun (WGS) entry which is preliminary data.</text>
</comment>
<dbReference type="RefSeq" id="WP_080669567.1">
    <property type="nucleotide sequence ID" value="NZ_JANUDC010000001.1"/>
</dbReference>
<name>A0A0A3Y5J1_BRAJP</name>
<organism evidence="1 2">
    <name type="scientific">Bradyrhizobium japonicum</name>
    <dbReference type="NCBI Taxonomy" id="375"/>
    <lineage>
        <taxon>Bacteria</taxon>
        <taxon>Pseudomonadati</taxon>
        <taxon>Pseudomonadota</taxon>
        <taxon>Alphaproteobacteria</taxon>
        <taxon>Hyphomicrobiales</taxon>
        <taxon>Nitrobacteraceae</taxon>
        <taxon>Bradyrhizobium</taxon>
    </lineage>
</organism>
<proteinExistence type="predicted"/>
<protein>
    <recommendedName>
        <fullName evidence="3">Cysteine-rich CWC family protein</fullName>
    </recommendedName>
</protein>
<dbReference type="STRING" id="375.BKD09_RS08890"/>
<dbReference type="Proteomes" id="UP000030377">
    <property type="component" value="Unassembled WGS sequence"/>
</dbReference>
<sequence length="75" mass="8309">MTNPKEFPFEFPLPEPRRLACSRCGTEFGCDLSGNCWCAEETARLPMPVKGEDCLCRECLRKLAAEARSPDGAQA</sequence>
<evidence type="ECO:0000313" key="1">
    <source>
        <dbReference type="EMBL" id="KGT80834.1"/>
    </source>
</evidence>
<reference evidence="1 2" key="1">
    <citation type="submission" date="2014-09" db="EMBL/GenBank/DDBJ databases">
        <title>Draft genome of Bradyrhizobium japonicum Is-34.</title>
        <authorList>
            <person name="Tsurumaru H."/>
            <person name="Yamakawa T."/>
            <person name="Hashimoto S."/>
            <person name="Okizaki K."/>
            <person name="Kanesaki Y."/>
            <person name="Yoshikawa H."/>
            <person name="Yajima S."/>
        </authorList>
    </citation>
    <scope>NUCLEOTIDE SEQUENCE [LARGE SCALE GENOMIC DNA]</scope>
    <source>
        <strain evidence="1 2">Is-34</strain>
    </source>
</reference>
<accession>A0A0A3Y5J1</accession>
<dbReference type="AlphaFoldDB" id="A0A0A3Y5J1"/>
<gene>
    <name evidence="1" type="ORF">MA20_05275</name>
</gene>
<dbReference type="EMBL" id="JRPN01000003">
    <property type="protein sequence ID" value="KGT80834.1"/>
    <property type="molecule type" value="Genomic_DNA"/>
</dbReference>
<evidence type="ECO:0008006" key="3">
    <source>
        <dbReference type="Google" id="ProtNLM"/>
    </source>
</evidence>